<reference evidence="1 2" key="1">
    <citation type="submission" date="2012-11" db="EMBL/GenBank/DDBJ databases">
        <authorList>
            <person name="Linke B."/>
        </authorList>
    </citation>
    <scope>NUCLEOTIDE SEQUENCE [LARGE SCALE GENOMIC DNA]</scope>
    <source>
        <strain evidence="2">CFBP 1232</strain>
    </source>
</reference>
<organism evidence="1 2">
    <name type="scientific">Erwinia amylovora NBRC 12687 = CFBP 1232</name>
    <dbReference type="NCBI Taxonomy" id="1219359"/>
    <lineage>
        <taxon>Bacteria</taxon>
        <taxon>Pseudomonadati</taxon>
        <taxon>Pseudomonadota</taxon>
        <taxon>Gammaproteobacteria</taxon>
        <taxon>Enterobacterales</taxon>
        <taxon>Erwiniaceae</taxon>
        <taxon>Erwinia</taxon>
    </lineage>
</organism>
<reference evidence="1 2" key="2">
    <citation type="submission" date="2013-04" db="EMBL/GenBank/DDBJ databases">
        <title>Comparative genomics of 12 strains of Erwinia amylovora identifies a pan-genome with a large conserved core and provides insights into host specificity.</title>
        <authorList>
            <person name="Mann R.A."/>
            <person name="Smits T.H.M."/>
            <person name="Buehlmann A."/>
            <person name="Blom J."/>
            <person name="Goesmann A."/>
            <person name="Frey J.E."/>
            <person name="Plummer K.M."/>
            <person name="Beer S.V."/>
            <person name="Luck J."/>
            <person name="Duffy B."/>
            <person name="Rodoni B."/>
        </authorList>
    </citation>
    <scope>NUCLEOTIDE SEQUENCE [LARGE SCALE GENOMIC DNA]</scope>
    <source>
        <strain evidence="2">CFBP 1232</strain>
    </source>
</reference>
<sequence>MIKRQRLLAKGTLVGHNTTPSTKDAAVYCKSTLKSRSPAGG</sequence>
<dbReference type="AlphaFoldDB" id="A0A831EQY5"/>
<evidence type="ECO:0000313" key="1">
    <source>
        <dbReference type="EMBL" id="CCO94001.1"/>
    </source>
</evidence>
<gene>
    <name evidence="1" type="ORF">BN437_2073</name>
</gene>
<proteinExistence type="predicted"/>
<evidence type="ECO:0000313" key="2">
    <source>
        <dbReference type="Proteomes" id="UP000013111"/>
    </source>
</evidence>
<name>A0A831EQY5_ERWAM</name>
<dbReference type="EMBL" id="CAPB01000021">
    <property type="protein sequence ID" value="CCO94001.1"/>
    <property type="molecule type" value="Genomic_DNA"/>
</dbReference>
<protein>
    <submittedName>
        <fullName evidence="1">Uncharacterized protein</fullName>
    </submittedName>
</protein>
<accession>A0A831EQY5</accession>
<dbReference type="Proteomes" id="UP000013111">
    <property type="component" value="Unassembled WGS sequence"/>
</dbReference>
<comment type="caution">
    <text evidence="1">The sequence shown here is derived from an EMBL/GenBank/DDBJ whole genome shotgun (WGS) entry which is preliminary data.</text>
</comment>